<keyword evidence="3" id="KW-1185">Reference proteome</keyword>
<dbReference type="STRING" id="74873.A0A084W4G5"/>
<dbReference type="VEuPathDB" id="VectorBase:ASIC013030"/>
<dbReference type="EMBL" id="KE525298">
    <property type="protein sequence ID" value="KFB45109.1"/>
    <property type="molecule type" value="Genomic_DNA"/>
</dbReference>
<gene>
    <name evidence="1" type="ORF">ZHAS_00013030</name>
</gene>
<dbReference type="EnsemblMetazoa" id="ASIC013030-RA">
    <property type="protein sequence ID" value="ASIC013030-PA"/>
    <property type="gene ID" value="ASIC013030"/>
</dbReference>
<dbReference type="OrthoDB" id="7764603at2759"/>
<reference evidence="2" key="2">
    <citation type="submission" date="2020-05" db="UniProtKB">
        <authorList>
            <consortium name="EnsemblMetazoa"/>
        </authorList>
    </citation>
    <scope>IDENTIFICATION</scope>
</reference>
<reference evidence="1 3" key="1">
    <citation type="journal article" date="2014" name="BMC Genomics">
        <title>Genome sequence of Anopheles sinensis provides insight into genetics basis of mosquito competence for malaria parasites.</title>
        <authorList>
            <person name="Zhou D."/>
            <person name="Zhang D."/>
            <person name="Ding G."/>
            <person name="Shi L."/>
            <person name="Hou Q."/>
            <person name="Ye Y."/>
            <person name="Xu Y."/>
            <person name="Zhou H."/>
            <person name="Xiong C."/>
            <person name="Li S."/>
            <person name="Yu J."/>
            <person name="Hong S."/>
            <person name="Yu X."/>
            <person name="Zou P."/>
            <person name="Chen C."/>
            <person name="Chang X."/>
            <person name="Wang W."/>
            <person name="Lv Y."/>
            <person name="Sun Y."/>
            <person name="Ma L."/>
            <person name="Shen B."/>
            <person name="Zhu C."/>
        </authorList>
    </citation>
    <scope>NUCLEOTIDE SEQUENCE [LARGE SCALE GENOMIC DNA]</scope>
</reference>
<accession>A0A084W4G5</accession>
<evidence type="ECO:0000313" key="1">
    <source>
        <dbReference type="EMBL" id="KFB45109.1"/>
    </source>
</evidence>
<proteinExistence type="predicted"/>
<evidence type="ECO:0000313" key="3">
    <source>
        <dbReference type="Proteomes" id="UP000030765"/>
    </source>
</evidence>
<evidence type="ECO:0000313" key="2">
    <source>
        <dbReference type="EnsemblMetazoa" id="ASIC013030-PA"/>
    </source>
</evidence>
<dbReference type="Proteomes" id="UP000030765">
    <property type="component" value="Unassembled WGS sequence"/>
</dbReference>
<sequence length="66" mass="7348">MANVRHLENVCRLCLTDASEAGHMLPIFPVRGGNPNSPTSMVYRIYQCTSLKLLLQCLKSDSVPKE</sequence>
<organism evidence="1">
    <name type="scientific">Anopheles sinensis</name>
    <name type="common">Mosquito</name>
    <dbReference type="NCBI Taxonomy" id="74873"/>
    <lineage>
        <taxon>Eukaryota</taxon>
        <taxon>Metazoa</taxon>
        <taxon>Ecdysozoa</taxon>
        <taxon>Arthropoda</taxon>
        <taxon>Hexapoda</taxon>
        <taxon>Insecta</taxon>
        <taxon>Pterygota</taxon>
        <taxon>Neoptera</taxon>
        <taxon>Endopterygota</taxon>
        <taxon>Diptera</taxon>
        <taxon>Nematocera</taxon>
        <taxon>Culicoidea</taxon>
        <taxon>Culicidae</taxon>
        <taxon>Anophelinae</taxon>
        <taxon>Anopheles</taxon>
    </lineage>
</organism>
<dbReference type="AlphaFoldDB" id="A0A084W4G5"/>
<dbReference type="EMBL" id="ATLV01020332">
    <property type="status" value="NOT_ANNOTATED_CDS"/>
    <property type="molecule type" value="Genomic_DNA"/>
</dbReference>
<protein>
    <submittedName>
        <fullName evidence="1 2">Uncharacterized protein</fullName>
    </submittedName>
</protein>
<name>A0A084W4G5_ANOSI</name>